<dbReference type="Proteomes" id="UP001228376">
    <property type="component" value="Unassembled WGS sequence"/>
</dbReference>
<keyword evidence="2" id="KW-1185">Reference proteome</keyword>
<dbReference type="EMBL" id="JAROCA020000001">
    <property type="protein sequence ID" value="MDY0405182.1"/>
    <property type="molecule type" value="Genomic_DNA"/>
</dbReference>
<comment type="caution">
    <text evidence="1">The sequence shown here is derived from an EMBL/GenBank/DDBJ whole genome shotgun (WGS) entry which is preliminary data.</text>
</comment>
<reference evidence="1 2" key="1">
    <citation type="submission" date="2023-10" db="EMBL/GenBank/DDBJ databases">
        <title>179-bfca-hs.</title>
        <authorList>
            <person name="Miliotis G."/>
            <person name="Sengupta P."/>
            <person name="Hameed A."/>
            <person name="Chuvochina M."/>
            <person name="Mcdonagh F."/>
            <person name="Simpson A.C."/>
            <person name="Singh N.K."/>
            <person name="Rekha P.D."/>
            <person name="Raman K."/>
            <person name="Hugenholtz P."/>
            <person name="Venkateswaran K."/>
        </authorList>
    </citation>
    <scope>NUCLEOTIDE SEQUENCE [LARGE SCALE GENOMIC DNA]</scope>
    <source>
        <strain evidence="1 2">179-BFC-A-HS</strain>
    </source>
</reference>
<name>A0ABU5CFU0_9BACI</name>
<evidence type="ECO:0000313" key="2">
    <source>
        <dbReference type="Proteomes" id="UP001228376"/>
    </source>
</evidence>
<protein>
    <submittedName>
        <fullName evidence="1">DUF4188 domain-containing protein</fullName>
    </submittedName>
</protein>
<proteinExistence type="predicted"/>
<sequence>MNHGGYTANLDQHVTVFIIGMRINKWWAVHKWLPVFMAMPKMIRELYTQKEYGFLSMQSYFGLRTTLMVQYWRSNEELIAYARDTTHLKAWKDFNRKTRHNDAVGIYHETYNVGPGSYECVYRNMPIFGLANAVGNQKITPDMNTAKKRLHS</sequence>
<dbReference type="InterPro" id="IPR025444">
    <property type="entry name" value="Monooxy_af470"/>
</dbReference>
<evidence type="ECO:0000313" key="1">
    <source>
        <dbReference type="EMBL" id="MDY0405182.1"/>
    </source>
</evidence>
<accession>A0ABU5CFU0</accession>
<gene>
    <name evidence="1" type="ORF">P5G51_006995</name>
</gene>
<dbReference type="Pfam" id="PF13826">
    <property type="entry name" value="Monooxy_af470-like"/>
    <property type="match status" value="1"/>
</dbReference>
<organism evidence="1 2">
    <name type="scientific">Tigheibacillus jepli</name>
    <dbReference type="NCBI Taxonomy" id="3035914"/>
    <lineage>
        <taxon>Bacteria</taxon>
        <taxon>Bacillati</taxon>
        <taxon>Bacillota</taxon>
        <taxon>Bacilli</taxon>
        <taxon>Bacillales</taxon>
        <taxon>Bacillaceae</taxon>
        <taxon>Tigheibacillus</taxon>
    </lineage>
</organism>